<accession>A0A0D2DUX9</accession>
<feature type="compositionally biased region" description="Polar residues" evidence="1">
    <location>
        <begin position="104"/>
        <end position="115"/>
    </location>
</feature>
<dbReference type="EMBL" id="KN846960">
    <property type="protein sequence ID" value="KIW65907.1"/>
    <property type="molecule type" value="Genomic_DNA"/>
</dbReference>
<feature type="region of interest" description="Disordered" evidence="1">
    <location>
        <begin position="92"/>
        <end position="115"/>
    </location>
</feature>
<name>A0A0D2DUX9_9EURO</name>
<organism evidence="2 3">
    <name type="scientific">Phialophora macrospora</name>
    <dbReference type="NCBI Taxonomy" id="1851006"/>
    <lineage>
        <taxon>Eukaryota</taxon>
        <taxon>Fungi</taxon>
        <taxon>Dikarya</taxon>
        <taxon>Ascomycota</taxon>
        <taxon>Pezizomycotina</taxon>
        <taxon>Eurotiomycetes</taxon>
        <taxon>Chaetothyriomycetidae</taxon>
        <taxon>Chaetothyriales</taxon>
        <taxon>Herpotrichiellaceae</taxon>
        <taxon>Phialophora</taxon>
    </lineage>
</organism>
<dbReference type="PANTHER" id="PTHR37540:SF5">
    <property type="entry name" value="TRANSCRIPTION FACTOR DOMAIN-CONTAINING PROTEIN"/>
    <property type="match status" value="1"/>
</dbReference>
<evidence type="ECO:0000256" key="1">
    <source>
        <dbReference type="SAM" id="MobiDB-lite"/>
    </source>
</evidence>
<reference evidence="2 3" key="1">
    <citation type="submission" date="2015-01" db="EMBL/GenBank/DDBJ databases">
        <title>The Genome Sequence of Capronia semiimmersa CBS27337.</title>
        <authorList>
            <consortium name="The Broad Institute Genomics Platform"/>
            <person name="Cuomo C."/>
            <person name="de Hoog S."/>
            <person name="Gorbushina A."/>
            <person name="Stielow B."/>
            <person name="Teixiera M."/>
            <person name="Abouelleil A."/>
            <person name="Chapman S.B."/>
            <person name="Priest M."/>
            <person name="Young S.K."/>
            <person name="Wortman J."/>
            <person name="Nusbaum C."/>
            <person name="Birren B."/>
        </authorList>
    </citation>
    <scope>NUCLEOTIDE SEQUENCE [LARGE SCALE GENOMIC DNA]</scope>
    <source>
        <strain evidence="2 3">CBS 27337</strain>
    </source>
</reference>
<dbReference type="HOGENOM" id="CLU_019654_0_0_1"/>
<sequence length="623" mass="68763">MLSAFRHKATTATMASGNRHESPGRNQSFLFINKTSTTLAKNPAESFSISSHVSKTHRKWLKEERLRKLLASSSMAVVQRPVLPAKAQIQAAGPSRLAPRDSYPTVTSSDQSQRGRSALEVIAFDPAPAQASASSSGCAEPSGRVCLFEDSQDHDDQTQGIPVKERSRRVCTNARSSLAPLRGNSDPFSATALPLAAQDHEILRQALRFVVFVACPDNRSAVWRAPIGNSSSSQIRLRQTIGDEAEVHAILAAGYAVTVKGSKHDYTRSLARGLYHKTKAVELLRDRLEKNGFSESVTTLIRLLISLDFEASENEAALVHLRGLWNMAASMPGILMDAQELLRVSDAWISISLLKKPEISPSRYDPGNRLSQPFAEILEALDREHLISMDKQGAAVGTHAGSCFDDKTWSLLDGAQEIVGTKATMDKIDDSNLLHEVIAWVNKRSSAVTGYCTTGYVDNTEEAASTHAQGRAAESVARTLMAAACLCAMMFMNFQFLDLPTNYNFSKTSQKIEQVLQSVSKRVQHGKQTAHNKDYLWLLFLSAMGNDVFSARGDIPYSPWPVTEFHTVCERLQFAEKHDVVAAMHDYPRHPKTDFFLGELFEHEAPLTSIVPWSRWCVVLNHA</sequence>
<feature type="region of interest" description="Disordered" evidence="1">
    <location>
        <begin position="1"/>
        <end position="26"/>
    </location>
</feature>
<keyword evidence="3" id="KW-1185">Reference proteome</keyword>
<evidence type="ECO:0000313" key="2">
    <source>
        <dbReference type="EMBL" id="KIW65907.1"/>
    </source>
</evidence>
<proteinExistence type="predicted"/>
<gene>
    <name evidence="2" type="ORF">PV04_08122</name>
</gene>
<dbReference type="AlphaFoldDB" id="A0A0D2DUX9"/>
<protein>
    <submittedName>
        <fullName evidence="2">Uncharacterized protein</fullName>
    </submittedName>
</protein>
<evidence type="ECO:0000313" key="3">
    <source>
        <dbReference type="Proteomes" id="UP000054266"/>
    </source>
</evidence>
<dbReference type="Proteomes" id="UP000054266">
    <property type="component" value="Unassembled WGS sequence"/>
</dbReference>
<dbReference type="PANTHER" id="PTHR37540">
    <property type="entry name" value="TRANSCRIPTION FACTOR (ACR-2), PUTATIVE-RELATED-RELATED"/>
    <property type="match status" value="1"/>
</dbReference>